<dbReference type="EMBL" id="QVIA01000012">
    <property type="protein sequence ID" value="RGC31524.1"/>
    <property type="molecule type" value="Genomic_DNA"/>
</dbReference>
<dbReference type="Proteomes" id="UP000261111">
    <property type="component" value="Unassembled WGS sequence"/>
</dbReference>
<reference evidence="1 2" key="1">
    <citation type="submission" date="2018-08" db="EMBL/GenBank/DDBJ databases">
        <title>A genome reference for cultivated species of the human gut microbiota.</title>
        <authorList>
            <person name="Zou Y."/>
            <person name="Xue W."/>
            <person name="Luo G."/>
        </authorList>
    </citation>
    <scope>NUCLEOTIDE SEQUENCE [LARGE SCALE GENOMIC DNA]</scope>
    <source>
        <strain evidence="1 2">AF19-21</strain>
    </source>
</reference>
<proteinExistence type="predicted"/>
<evidence type="ECO:0000313" key="2">
    <source>
        <dbReference type="Proteomes" id="UP000261111"/>
    </source>
</evidence>
<gene>
    <name evidence="1" type="ORF">DWX41_11915</name>
</gene>
<evidence type="ECO:0000313" key="1">
    <source>
        <dbReference type="EMBL" id="RGC31524.1"/>
    </source>
</evidence>
<dbReference type="RefSeq" id="WP_117440906.1">
    <property type="nucleotide sequence ID" value="NZ_QVIA01000012.1"/>
</dbReference>
<dbReference type="AlphaFoldDB" id="A0A3E2WV64"/>
<sequence length="197" mass="22740">MFFIDELMAKKLIKLSAYDALMKFNVCALPVDPIELLNSRDDIVLYAFSFFQNLLDYSIEDFMSAFGPYGAATYNRRLGKYFLYYNNTNSDAFVRWTLVCLLASIELGSVDSISLYMISCKDGDDCDTFAYYFAAPDVILKAANICSPESIMKSCQIPFNKAHKKSRDLKKSWIDKKTYLDKILKSNFYDFIHLHKE</sequence>
<accession>A0A3E2WV64</accession>
<organism evidence="1 2">
    <name type="scientific">Hungatella hathewayi</name>
    <dbReference type="NCBI Taxonomy" id="154046"/>
    <lineage>
        <taxon>Bacteria</taxon>
        <taxon>Bacillati</taxon>
        <taxon>Bacillota</taxon>
        <taxon>Clostridia</taxon>
        <taxon>Lachnospirales</taxon>
        <taxon>Lachnospiraceae</taxon>
        <taxon>Hungatella</taxon>
    </lineage>
</organism>
<comment type="caution">
    <text evidence="1">The sequence shown here is derived from an EMBL/GenBank/DDBJ whole genome shotgun (WGS) entry which is preliminary data.</text>
</comment>
<protein>
    <submittedName>
        <fullName evidence="1">Uncharacterized protein</fullName>
    </submittedName>
</protein>
<name>A0A3E2WV64_9FIRM</name>